<accession>A0A0G3GWY7</accession>
<evidence type="ECO:0000313" key="2">
    <source>
        <dbReference type="EMBL" id="AKK05651.1"/>
    </source>
</evidence>
<dbReference type="Proteomes" id="UP000035199">
    <property type="component" value="Chromosome"/>
</dbReference>
<gene>
    <name evidence="2" type="ORF">CMUST_06580</name>
</gene>
<evidence type="ECO:0000256" key="1">
    <source>
        <dbReference type="SAM" id="Phobius"/>
    </source>
</evidence>
<keyword evidence="1" id="KW-1133">Transmembrane helix</keyword>
<keyword evidence="1" id="KW-0472">Membrane</keyword>
<keyword evidence="1" id="KW-0812">Transmembrane</keyword>
<protein>
    <submittedName>
        <fullName evidence="2">Uncharacterized protein</fullName>
    </submittedName>
</protein>
<keyword evidence="3" id="KW-1185">Reference proteome</keyword>
<proteinExistence type="predicted"/>
<dbReference type="PATRIC" id="fig|571915.4.peg.1398"/>
<dbReference type="AlphaFoldDB" id="A0A0G3GWY7"/>
<reference evidence="2 3" key="1">
    <citation type="journal article" date="2015" name="Genome Announc.">
        <title>Complete Genome Sequence of the Type Strain Corynebacterium mustelae DSM 45274, Isolated from Various Tissues of a Male Ferret with Lethal Sepsis.</title>
        <authorList>
            <person name="Ruckert C."/>
            <person name="Eimer J."/>
            <person name="Winkler A."/>
            <person name="Tauch A."/>
        </authorList>
    </citation>
    <scope>NUCLEOTIDE SEQUENCE [LARGE SCALE GENOMIC DNA]</scope>
    <source>
        <strain evidence="2 3">DSM 45274</strain>
    </source>
</reference>
<name>A0A0G3GWY7_9CORY</name>
<reference evidence="3" key="2">
    <citation type="submission" date="2015-05" db="EMBL/GenBank/DDBJ databases">
        <title>Complete genome sequence of Corynebacterium mustelae DSM 45274, isolated from various tissues of a male ferret with lethal sepsis.</title>
        <authorList>
            <person name="Ruckert C."/>
            <person name="Albersmeier A."/>
            <person name="Winkler A."/>
            <person name="Tauch A."/>
        </authorList>
    </citation>
    <scope>NUCLEOTIDE SEQUENCE [LARGE SCALE GENOMIC DNA]</scope>
    <source>
        <strain evidence="3">DSM 45274</strain>
    </source>
</reference>
<dbReference type="EMBL" id="CP011542">
    <property type="protein sequence ID" value="AKK05651.1"/>
    <property type="molecule type" value="Genomic_DNA"/>
</dbReference>
<sequence length="427" mass="47536">MGDSAALNQLMTELPAFESETHSAHQHFMRVADYLDAYVDQPPQVSEVAKLLRFVGRRQALPPYYGFALIIELLAVLAAQLPWLVMHGCISVVQLLKLTKPQPWYFSLPQLTISGRVFAEVSTRTTVDVIQWAAEIATYCASLFDARLSPTATGFRDAVSRQLDQQPPQPPSVDTVFPAPDSVPVTTTDDYFYQLKLSIYDIEREVTQRPTTERHLRLIELYDDLGWQSVAGCAVLELARTTTNPIEQFSLMERAYGYFDNAERLQPVDLSAELVRLGREIATTGECRYLACALLTHASALTYYTDTEMPAIMAVIDEAATVATTIDDGSFPPERFLQLKASVALACDDPESAFQFYEHAIAELVAKDQWDDAVELALRVATLCDIDERKTIALLADLRDNPALPDMRLYGRLAGATHDIIAGYDDA</sequence>
<dbReference type="STRING" id="571915.CMUST_06580"/>
<organism evidence="2 3">
    <name type="scientific">Corynebacterium mustelae</name>
    <dbReference type="NCBI Taxonomy" id="571915"/>
    <lineage>
        <taxon>Bacteria</taxon>
        <taxon>Bacillati</taxon>
        <taxon>Actinomycetota</taxon>
        <taxon>Actinomycetes</taxon>
        <taxon>Mycobacteriales</taxon>
        <taxon>Corynebacteriaceae</taxon>
        <taxon>Corynebacterium</taxon>
    </lineage>
</organism>
<dbReference type="KEGG" id="cmv:CMUST_06580"/>
<feature type="transmembrane region" description="Helical" evidence="1">
    <location>
        <begin position="64"/>
        <end position="85"/>
    </location>
</feature>
<evidence type="ECO:0000313" key="3">
    <source>
        <dbReference type="Proteomes" id="UP000035199"/>
    </source>
</evidence>